<dbReference type="EMBL" id="KV460206">
    <property type="protein sequence ID" value="OBU01667.1"/>
    <property type="molecule type" value="Genomic_DNA"/>
</dbReference>
<keyword evidence="7 10" id="KW-0819">tRNA processing</keyword>
<dbReference type="GO" id="GO:0160102">
    <property type="term" value="F:tRNA (guanine(10)-N2)-methyltransferase activity"/>
    <property type="evidence" value="ECO:0007669"/>
    <property type="project" value="UniProtKB-EC"/>
</dbReference>
<evidence type="ECO:0000256" key="2">
    <source>
        <dbReference type="ARBA" id="ARBA00022490"/>
    </source>
</evidence>
<protein>
    <recommendedName>
        <fullName evidence="9">tRNA (guanine(10)-N(2))-methyltransferase</fullName>
        <ecNumber evidence="9">2.1.1.214</ecNumber>
    </recommendedName>
</protein>
<dbReference type="GO" id="GO:0032259">
    <property type="term" value="P:methylation"/>
    <property type="evidence" value="ECO:0007669"/>
    <property type="project" value="UniProtKB-UniRule"/>
</dbReference>
<keyword evidence="2" id="KW-0963">Cytoplasm</keyword>
<evidence type="ECO:0000313" key="14">
    <source>
        <dbReference type="Proteomes" id="UP000091956"/>
    </source>
</evidence>
<dbReference type="EC" id="2.1.1.214" evidence="9"/>
<evidence type="ECO:0000256" key="4">
    <source>
        <dbReference type="ARBA" id="ARBA00022603"/>
    </source>
</evidence>
<dbReference type="GO" id="GO:0000049">
    <property type="term" value="F:tRNA binding"/>
    <property type="evidence" value="ECO:0007669"/>
    <property type="project" value="UniProtKB-UniRule"/>
</dbReference>
<dbReference type="InterPro" id="IPR016691">
    <property type="entry name" value="TRMT11"/>
</dbReference>
<evidence type="ECO:0000256" key="8">
    <source>
        <dbReference type="ARBA" id="ARBA00022884"/>
    </source>
</evidence>
<dbReference type="SUPFAM" id="SSF53335">
    <property type="entry name" value="S-adenosyl-L-methionine-dependent methyltransferases"/>
    <property type="match status" value="1"/>
</dbReference>
<evidence type="ECO:0000259" key="11">
    <source>
        <dbReference type="Pfam" id="PF01170"/>
    </source>
</evidence>
<keyword evidence="8 10" id="KW-0694">RNA-binding</keyword>
<keyword evidence="4 10" id="KW-0489">Methyltransferase</keyword>
<dbReference type="RefSeq" id="XP_018135399.1">
    <property type="nucleotide sequence ID" value="XM_018269699.2"/>
</dbReference>
<sequence length="456" mass="49940">MEYLLRFIQTHETFRLPEIQALADLEGIPMEVISYSLDSPFCTLKLPDDDSARRLLSRSITAKAIYALWGSGPTYPTLHESVLATSTPWWPQFQGQSFKFTIDSFQGSRTHADICELINSFAYMSFTGPVALKNPDMRFCVLEDWAFDAQAHGSSTPQHLYLGRLVGTSQREIVGKYDLKKRRYISTTSMDAELALITANIALARPGAIFYDPFVGTGSFPVACAHFGALAFGSDIDGRAIRGKGGRNLRANFAQYDLAPGFGDSFVADLTNSPLRPGRYLDGIVCDPPYGVREGLKVLGHREKRVGPVYDGPDAHHLQPGYVPPKRPYSFSAMVGDLLAFAAGSLVEDGRLAFWMPTANEEEVRLEVPGHPDLELLSVCTQSFNKWSRRLLTYRRRGEGEVRGALVGIDGTKVGGGEVEGGVSADELNPFRKRYFEGFAAKGGEKGGFAGAGVGE</sequence>
<gene>
    <name evidence="13" type="ORF">VE01_00166</name>
</gene>
<dbReference type="InterPro" id="IPR029063">
    <property type="entry name" value="SAM-dependent_MTases_sf"/>
</dbReference>
<evidence type="ECO:0000256" key="6">
    <source>
        <dbReference type="ARBA" id="ARBA00022691"/>
    </source>
</evidence>
<dbReference type="InterPro" id="IPR000241">
    <property type="entry name" value="RlmKL-like_Mtase"/>
</dbReference>
<accession>A0A2P2SXV4</accession>
<evidence type="ECO:0000259" key="12">
    <source>
        <dbReference type="Pfam" id="PF25904"/>
    </source>
</evidence>
<evidence type="ECO:0000313" key="13">
    <source>
        <dbReference type="EMBL" id="OBU01667.1"/>
    </source>
</evidence>
<proteinExistence type="inferred from homology"/>
<evidence type="ECO:0000256" key="5">
    <source>
        <dbReference type="ARBA" id="ARBA00022679"/>
    </source>
</evidence>
<reference evidence="13 14" key="1">
    <citation type="submission" date="2016-03" db="EMBL/GenBank/DDBJ databases">
        <title>Comparative genomics of Pseudogymnoascus destructans, the fungus causing white-nose syndrome of bats.</title>
        <authorList>
            <person name="Palmer J.M."/>
            <person name="Drees K.P."/>
            <person name="Foster J.T."/>
            <person name="Lindner D.L."/>
        </authorList>
    </citation>
    <scope>NUCLEOTIDE SEQUENCE [LARGE SCALE GENOMIC DNA]</scope>
    <source>
        <strain evidence="13 14">UAMH 10579</strain>
    </source>
</reference>
<dbReference type="Proteomes" id="UP000091956">
    <property type="component" value="Unassembled WGS sequence"/>
</dbReference>
<keyword evidence="3 10" id="KW-0820">tRNA-binding</keyword>
<comment type="subcellular location">
    <subcellularLocation>
        <location evidence="1">Cytoplasm</location>
    </subcellularLocation>
</comment>
<dbReference type="GO" id="GO:0008033">
    <property type="term" value="P:tRNA processing"/>
    <property type="evidence" value="ECO:0007669"/>
    <property type="project" value="UniProtKB-UniRule"/>
</dbReference>
<dbReference type="GO" id="GO:0043527">
    <property type="term" value="C:tRNA methyltransferase complex"/>
    <property type="evidence" value="ECO:0007669"/>
    <property type="project" value="UniProtKB-ARBA"/>
</dbReference>
<keyword evidence="14" id="KW-1185">Reference proteome</keyword>
<evidence type="ECO:0000256" key="10">
    <source>
        <dbReference type="PROSITE-ProRule" id="PRU00959"/>
    </source>
</evidence>
<dbReference type="PANTHER" id="PTHR13370:SF3">
    <property type="entry name" value="TRNA (GUANINE(10)-N2)-METHYLTRANSFERASE HOMOLOG"/>
    <property type="match status" value="1"/>
</dbReference>
<name>A0A2P2SXV4_9PEZI</name>
<evidence type="ECO:0000256" key="9">
    <source>
        <dbReference type="ARBA" id="ARBA00066937"/>
    </source>
</evidence>
<dbReference type="GeneID" id="28833552"/>
<dbReference type="OrthoDB" id="296065at2759"/>
<reference evidence="14" key="2">
    <citation type="journal article" date="2018" name="Nat. Commun.">
        <title>Extreme sensitivity to ultraviolet light in the fungal pathogen causing white-nose syndrome of bats.</title>
        <authorList>
            <person name="Palmer J.M."/>
            <person name="Drees K.P."/>
            <person name="Foster J.T."/>
            <person name="Lindner D.L."/>
        </authorList>
    </citation>
    <scope>NUCLEOTIDE SEQUENCE [LARGE SCALE GENOMIC DNA]</scope>
    <source>
        <strain evidence="14">UAMH 10579</strain>
    </source>
</reference>
<dbReference type="InterPro" id="IPR059073">
    <property type="entry name" value="TRMT11_N"/>
</dbReference>
<organism evidence="13 14">
    <name type="scientific">Pseudogymnoascus verrucosus</name>
    <dbReference type="NCBI Taxonomy" id="342668"/>
    <lineage>
        <taxon>Eukaryota</taxon>
        <taxon>Fungi</taxon>
        <taxon>Dikarya</taxon>
        <taxon>Ascomycota</taxon>
        <taxon>Pezizomycotina</taxon>
        <taxon>Leotiomycetes</taxon>
        <taxon>Thelebolales</taxon>
        <taxon>Thelebolaceae</taxon>
        <taxon>Pseudogymnoascus</taxon>
    </lineage>
</organism>
<evidence type="ECO:0000256" key="3">
    <source>
        <dbReference type="ARBA" id="ARBA00022555"/>
    </source>
</evidence>
<dbReference type="AlphaFoldDB" id="A0A2P2SXV4"/>
<evidence type="ECO:0000256" key="7">
    <source>
        <dbReference type="ARBA" id="ARBA00022694"/>
    </source>
</evidence>
<dbReference type="STRING" id="342668.A0A2P2SXV4"/>
<dbReference type="Pfam" id="PF01170">
    <property type="entry name" value="UPF0020"/>
    <property type="match status" value="1"/>
</dbReference>
<comment type="similarity">
    <text evidence="10">Belongs to the class I-like SAM-binding methyltransferase superfamily. TRM11 methyltransferase family.</text>
</comment>
<dbReference type="PROSITE" id="PS00092">
    <property type="entry name" value="N6_MTASE"/>
    <property type="match status" value="1"/>
</dbReference>
<keyword evidence="5 10" id="KW-0808">Transferase</keyword>
<dbReference type="PIRSF" id="PIRSF017259">
    <property type="entry name" value="tRNA_mtfrase_TRM11"/>
    <property type="match status" value="1"/>
</dbReference>
<dbReference type="PROSITE" id="PS51627">
    <property type="entry name" value="SAM_MT_TRM11"/>
    <property type="match status" value="1"/>
</dbReference>
<dbReference type="GO" id="GO:0005737">
    <property type="term" value="C:cytoplasm"/>
    <property type="evidence" value="ECO:0007669"/>
    <property type="project" value="UniProtKB-SubCell"/>
</dbReference>
<dbReference type="Pfam" id="PF25904">
    <property type="entry name" value="Tmrp11_N"/>
    <property type="match status" value="1"/>
</dbReference>
<feature type="domain" description="tRNA (guanine(10)-N(2))-methyltransferase TRMT11 N-terminal" evidence="12">
    <location>
        <begin position="1"/>
        <end position="171"/>
    </location>
</feature>
<feature type="domain" description="Ribosomal RNA large subunit methyltransferase K/L-like methyltransferase" evidence="11">
    <location>
        <begin position="181"/>
        <end position="295"/>
    </location>
</feature>
<evidence type="ECO:0000256" key="1">
    <source>
        <dbReference type="ARBA" id="ARBA00004496"/>
    </source>
</evidence>
<dbReference type="Gene3D" id="3.40.50.150">
    <property type="entry name" value="Vaccinia Virus protein VP39"/>
    <property type="match status" value="1"/>
</dbReference>
<dbReference type="PANTHER" id="PTHR13370">
    <property type="entry name" value="RNA METHYLASE-RELATED"/>
    <property type="match status" value="1"/>
</dbReference>
<dbReference type="InterPro" id="IPR002052">
    <property type="entry name" value="DNA_methylase_N6_adenine_CS"/>
</dbReference>
<keyword evidence="6 10" id="KW-0949">S-adenosyl-L-methionine</keyword>